<evidence type="ECO:0000313" key="2">
    <source>
        <dbReference type="EMBL" id="KAA6184159.1"/>
    </source>
</evidence>
<feature type="region of interest" description="Disordered" evidence="1">
    <location>
        <begin position="1"/>
        <end position="47"/>
    </location>
</feature>
<dbReference type="AlphaFoldDB" id="A0A5M8FHH3"/>
<reference evidence="2 3" key="1">
    <citation type="submission" date="2019-09" db="EMBL/GenBank/DDBJ databases">
        <title>Whole-genome sequence of the purple sulfur bacterium Thiohalocapsa marina DSM 19078.</title>
        <authorList>
            <person name="Kyndt J.A."/>
            <person name="Meyer T.E."/>
        </authorList>
    </citation>
    <scope>NUCLEOTIDE SEQUENCE [LARGE SCALE GENOMIC DNA]</scope>
    <source>
        <strain evidence="2 3">DSM 19078</strain>
    </source>
</reference>
<comment type="caution">
    <text evidence="2">The sequence shown here is derived from an EMBL/GenBank/DDBJ whole genome shotgun (WGS) entry which is preliminary data.</text>
</comment>
<dbReference type="EMBL" id="VWXX01000023">
    <property type="protein sequence ID" value="KAA6184159.1"/>
    <property type="molecule type" value="Genomic_DNA"/>
</dbReference>
<dbReference type="InterPro" id="IPR020483">
    <property type="entry name" value="Uncharacterised_YgbA"/>
</dbReference>
<organism evidence="2 3">
    <name type="scientific">Thiohalocapsa marina</name>
    <dbReference type="NCBI Taxonomy" id="424902"/>
    <lineage>
        <taxon>Bacteria</taxon>
        <taxon>Pseudomonadati</taxon>
        <taxon>Pseudomonadota</taxon>
        <taxon>Gammaproteobacteria</taxon>
        <taxon>Chromatiales</taxon>
        <taxon>Chromatiaceae</taxon>
        <taxon>Thiohalocapsa</taxon>
    </lineage>
</organism>
<sequence length="154" mass="17748">MVHGFLPDSIDNHQPKSDPGPHNTRMQMPTEPARARRLRPPNNGPRIRREKRTMEAMLGIYCRHHHAPLSGPGDSTGKRLCAQCTHLLQYALQRLDNCVIGELKSCCDECDNDCYSKSMRTQINAVLDFARPRLTLRHPLLDLLQRLDRFRGRR</sequence>
<dbReference type="OrthoDB" id="5344095at2"/>
<evidence type="ECO:0000313" key="3">
    <source>
        <dbReference type="Proteomes" id="UP000322981"/>
    </source>
</evidence>
<dbReference type="Pfam" id="PF11756">
    <property type="entry name" value="YgbA_NO"/>
    <property type="match status" value="1"/>
</dbReference>
<dbReference type="NCBIfam" id="NF007714">
    <property type="entry name" value="PRK10410.1-2"/>
    <property type="match status" value="1"/>
</dbReference>
<accession>A0A5M8FHH3</accession>
<gene>
    <name evidence="2" type="ORF">F2Q65_13285</name>
</gene>
<keyword evidence="3" id="KW-1185">Reference proteome</keyword>
<name>A0A5M8FHH3_9GAMM</name>
<proteinExistence type="predicted"/>
<protein>
    <submittedName>
        <fullName evidence="2">Nitrous oxide-stimulated promoter family protein</fullName>
    </submittedName>
</protein>
<evidence type="ECO:0000256" key="1">
    <source>
        <dbReference type="SAM" id="MobiDB-lite"/>
    </source>
</evidence>
<dbReference type="Proteomes" id="UP000322981">
    <property type="component" value="Unassembled WGS sequence"/>
</dbReference>